<accession>A0ABY6ZWQ3</accession>
<evidence type="ECO:0000259" key="1">
    <source>
        <dbReference type="Pfam" id="PF13579"/>
    </source>
</evidence>
<proteinExistence type="predicted"/>
<dbReference type="Pfam" id="PF13579">
    <property type="entry name" value="Glyco_trans_4_4"/>
    <property type="match status" value="1"/>
</dbReference>
<dbReference type="Proteomes" id="UP001163624">
    <property type="component" value="Chromosome"/>
</dbReference>
<gene>
    <name evidence="2" type="ORF">OU419_27345</name>
</gene>
<organism evidence="2 3">
    <name type="scientific">Pseudomonas triclosanedens</name>
    <dbReference type="NCBI Taxonomy" id="2961893"/>
    <lineage>
        <taxon>Bacteria</taxon>
        <taxon>Pseudomonadati</taxon>
        <taxon>Pseudomonadota</taxon>
        <taxon>Gammaproteobacteria</taxon>
        <taxon>Pseudomonadales</taxon>
        <taxon>Pseudomonadaceae</taxon>
        <taxon>Pseudomonas</taxon>
    </lineage>
</organism>
<feature type="domain" description="Glycosyltransferase subfamily 4-like N-terminal" evidence="1">
    <location>
        <begin position="16"/>
        <end position="205"/>
    </location>
</feature>
<dbReference type="Gene3D" id="3.40.50.2000">
    <property type="entry name" value="Glycogen Phosphorylase B"/>
    <property type="match status" value="2"/>
</dbReference>
<name>A0ABY6ZWQ3_9PSED</name>
<evidence type="ECO:0000313" key="2">
    <source>
        <dbReference type="EMBL" id="WAI49407.1"/>
    </source>
</evidence>
<dbReference type="SUPFAM" id="SSF53756">
    <property type="entry name" value="UDP-Glycosyltransferase/glycogen phosphorylase"/>
    <property type="match status" value="1"/>
</dbReference>
<dbReference type="PANTHER" id="PTHR12526:SF630">
    <property type="entry name" value="GLYCOSYLTRANSFERASE"/>
    <property type="match status" value="1"/>
</dbReference>
<dbReference type="RefSeq" id="WP_254475384.1">
    <property type="nucleotide sequence ID" value="NZ_CP113432.1"/>
</dbReference>
<keyword evidence="3" id="KW-1185">Reference proteome</keyword>
<sequence>MKILFLNTLYAPYFGGGAEVMLQSMVEGLKRRGHEVQVLSTGPESGVQSESLNGVPVLRAGMRNLYWPFSGRRPGPLLRLAWHALDRYNRGMREVLADVLEQSEPDVVVCHNLSGWSIAVWDAIRDAGLPIVQILHDQYLICPRGMRFNKGRHCEQQCGSCALLRRSHAKASATVDVVVGVSRFQLDVLLDAGYFRDSRPHVIYNASPFAPQNDEPAVVAAHRPLRFGFIGTLAPNKGLEWLIDSFQETRCDASLLIAGRGDAEYVNALKSRADPRHVHFVGYRKAGDFFRTIDVAVVPTLSQEPFGLVALEACAHHVPVIASARGGLVEIVRDEFNGLLCEPDRPDSLRDAIQRLAQDPGLRLGLASRARASVESMLSVERMLDEYEALLRHTLLDRGVRHGSAIPVSTL</sequence>
<dbReference type="PANTHER" id="PTHR12526">
    <property type="entry name" value="GLYCOSYLTRANSFERASE"/>
    <property type="match status" value="1"/>
</dbReference>
<dbReference type="InterPro" id="IPR028098">
    <property type="entry name" value="Glyco_trans_4-like_N"/>
</dbReference>
<reference evidence="2" key="1">
    <citation type="submission" date="2022-11" db="EMBL/GenBank/DDBJ databases">
        <title>Pseudomonas triclosanedens sp. nov., a triclosan degrader isolated from activated sludge.</title>
        <authorList>
            <person name="Yin Y."/>
            <person name="Lu Z."/>
        </authorList>
    </citation>
    <scope>NUCLEOTIDE SEQUENCE</scope>
    <source>
        <strain evidence="2">ZM23</strain>
    </source>
</reference>
<dbReference type="EMBL" id="CP113432">
    <property type="protein sequence ID" value="WAI49407.1"/>
    <property type="molecule type" value="Genomic_DNA"/>
</dbReference>
<dbReference type="Pfam" id="PF13692">
    <property type="entry name" value="Glyco_trans_1_4"/>
    <property type="match status" value="1"/>
</dbReference>
<dbReference type="CDD" id="cd03823">
    <property type="entry name" value="GT4_ExpE7-like"/>
    <property type="match status" value="1"/>
</dbReference>
<protein>
    <submittedName>
        <fullName evidence="2">Glycosyltransferase family 4 protein</fullName>
    </submittedName>
</protein>
<evidence type="ECO:0000313" key="3">
    <source>
        <dbReference type="Proteomes" id="UP001163624"/>
    </source>
</evidence>